<accession>A0A1V4DDW3</accession>
<evidence type="ECO:0000313" key="4">
    <source>
        <dbReference type="EMBL" id="OPF86055.1"/>
    </source>
</evidence>
<reference evidence="3 8" key="1">
    <citation type="submission" date="2017-02" db="EMBL/GenBank/DDBJ databases">
        <title>Vagococcus cremeus sp. nov., isolated from the small intestine of a marten, Martes flavigula.</title>
        <authorList>
            <person name="Tak E.J."/>
            <person name="Bae J.-W."/>
        </authorList>
    </citation>
    <scope>NUCLEOTIDE SEQUENCE [LARGE SCALE GENOMIC DNA]</scope>
    <source>
        <strain evidence="3 8">D7T301</strain>
    </source>
</reference>
<evidence type="ECO:0000313" key="1">
    <source>
        <dbReference type="EMBL" id="OPF86045.1"/>
    </source>
</evidence>
<gene>
    <name evidence="1" type="ORF">BW731_12335</name>
    <name evidence="2" type="ORF">BW731_12345</name>
    <name evidence="3" type="ORF">BW731_12360</name>
    <name evidence="4" type="ORF">BW731_12405</name>
    <name evidence="5" type="ORF">BW731_12420</name>
    <name evidence="6" type="ORF">BW731_12435</name>
    <name evidence="7" type="ORF">BW731_12460</name>
</gene>
<dbReference type="EMBL" id="MVAB01000003">
    <property type="protein sequence ID" value="OPF86045.1"/>
    <property type="molecule type" value="Genomic_DNA"/>
</dbReference>
<protein>
    <submittedName>
        <fullName evidence="3">Uncharacterized protein</fullName>
    </submittedName>
</protein>
<proteinExistence type="predicted"/>
<organism evidence="3 8">
    <name type="scientific">Vagococcus martis</name>
    <dbReference type="NCBI Taxonomy" id="1768210"/>
    <lineage>
        <taxon>Bacteria</taxon>
        <taxon>Bacillati</taxon>
        <taxon>Bacillota</taxon>
        <taxon>Bacilli</taxon>
        <taxon>Lactobacillales</taxon>
        <taxon>Enterococcaceae</taxon>
        <taxon>Vagococcus</taxon>
    </lineage>
</organism>
<comment type="caution">
    <text evidence="3">The sequence shown here is derived from an EMBL/GenBank/DDBJ whole genome shotgun (WGS) entry which is preliminary data.</text>
</comment>
<evidence type="ECO:0000313" key="5">
    <source>
        <dbReference type="EMBL" id="OPF86058.1"/>
    </source>
</evidence>
<evidence type="ECO:0000313" key="8">
    <source>
        <dbReference type="Proteomes" id="UP000189970"/>
    </source>
</evidence>
<evidence type="ECO:0000313" key="2">
    <source>
        <dbReference type="EMBL" id="OPF86047.1"/>
    </source>
</evidence>
<dbReference type="RefSeq" id="WP_079348697.1">
    <property type="nucleotide sequence ID" value="NZ_MVAB01000003.1"/>
</dbReference>
<dbReference type="AlphaFoldDB" id="A0A1V4DDW3"/>
<dbReference type="EMBL" id="MVAB01000003">
    <property type="protein sequence ID" value="OPF86049.1"/>
    <property type="molecule type" value="Genomic_DNA"/>
</dbReference>
<keyword evidence="8" id="KW-1185">Reference proteome</keyword>
<dbReference type="EMBL" id="MVAB01000003">
    <property type="protein sequence ID" value="OPF86055.1"/>
    <property type="molecule type" value="Genomic_DNA"/>
</dbReference>
<dbReference type="EMBL" id="MVAB01000003">
    <property type="protein sequence ID" value="OPF86047.1"/>
    <property type="molecule type" value="Genomic_DNA"/>
</dbReference>
<name>A0A1V4DDW3_9ENTE</name>
<evidence type="ECO:0000313" key="3">
    <source>
        <dbReference type="EMBL" id="OPF86049.1"/>
    </source>
</evidence>
<evidence type="ECO:0000313" key="7">
    <source>
        <dbReference type="EMBL" id="OPF86064.1"/>
    </source>
</evidence>
<sequence>MNIHIAGYSISSNYKKTKLFYSKGAYITNACKCNYCKNYCLACDYLDLSTKILFRSFGINPKKEAEVWHLFEDDDGFHHYSVFYHFSGKIINGPPFWIEHSKEVSTPNFVKFNNIGIGFTESISISPRSLAEPIVQLEIELSMPWLLKKLPLEENTK</sequence>
<dbReference type="EMBL" id="MVAB01000003">
    <property type="protein sequence ID" value="OPF86064.1"/>
    <property type="molecule type" value="Genomic_DNA"/>
</dbReference>
<dbReference type="EMBL" id="MVAB01000003">
    <property type="protein sequence ID" value="OPF86058.1"/>
    <property type="molecule type" value="Genomic_DNA"/>
</dbReference>
<dbReference type="EMBL" id="MVAB01000003">
    <property type="protein sequence ID" value="OPF86061.1"/>
    <property type="molecule type" value="Genomic_DNA"/>
</dbReference>
<evidence type="ECO:0000313" key="6">
    <source>
        <dbReference type="EMBL" id="OPF86061.1"/>
    </source>
</evidence>
<dbReference type="Proteomes" id="UP000189970">
    <property type="component" value="Unassembled WGS sequence"/>
</dbReference>